<comment type="catalytic activity">
    <reaction evidence="10 11">
        <text>L-glutamine + H2O = L-glutamate + NH4(+)</text>
        <dbReference type="Rhea" id="RHEA:15889"/>
        <dbReference type="ChEBI" id="CHEBI:15377"/>
        <dbReference type="ChEBI" id="CHEBI:28938"/>
        <dbReference type="ChEBI" id="CHEBI:29985"/>
        <dbReference type="ChEBI" id="CHEBI:58359"/>
        <dbReference type="EC" id="3.5.1.2"/>
    </reaction>
</comment>
<accession>A0A7X6CX30</accession>
<name>A0A7X6CX30_9ACTN</name>
<evidence type="ECO:0000256" key="2">
    <source>
        <dbReference type="ARBA" id="ARBA00011152"/>
    </source>
</evidence>
<comment type="function">
    <text evidence="8 11">IGPS catalyzes the conversion of PRFAR and glutamine to IGP, AICAR and glutamate. The HisH subunit catalyzes the hydrolysis of glutamine to glutamate and ammonia as part of the synthesis of IGP and AICAR. The resulting ammonia molecule is channeled to the active site of HisF.</text>
</comment>
<dbReference type="UniPathway" id="UPA00031">
    <property type="reaction ID" value="UER00010"/>
</dbReference>
<feature type="active site" description="Nucleophile" evidence="11 12">
    <location>
        <position position="86"/>
    </location>
</feature>
<dbReference type="InterPro" id="IPR010139">
    <property type="entry name" value="Imidazole-glycPsynth_HisH"/>
</dbReference>
<keyword evidence="6 11" id="KW-0368">Histidine biosynthesis</keyword>
<proteinExistence type="inferred from homology"/>
<dbReference type="SUPFAM" id="SSF52317">
    <property type="entry name" value="Class I glutamine amidotransferase-like"/>
    <property type="match status" value="1"/>
</dbReference>
<dbReference type="PIRSF" id="PIRSF000495">
    <property type="entry name" value="Amidotransf_hisH"/>
    <property type="match status" value="1"/>
</dbReference>
<comment type="caution">
    <text evidence="14">The sequence shown here is derived from an EMBL/GenBank/DDBJ whole genome shotgun (WGS) entry which is preliminary data.</text>
</comment>
<dbReference type="GO" id="GO:0000107">
    <property type="term" value="F:imidazoleglycerol-phosphate synthase activity"/>
    <property type="evidence" value="ECO:0007669"/>
    <property type="project" value="UniProtKB-UniRule"/>
</dbReference>
<dbReference type="InterPro" id="IPR029062">
    <property type="entry name" value="Class_I_gatase-like"/>
</dbReference>
<evidence type="ECO:0000256" key="12">
    <source>
        <dbReference type="PIRSR" id="PIRSR000495-1"/>
    </source>
</evidence>
<keyword evidence="15" id="KW-1185">Reference proteome</keyword>
<comment type="pathway">
    <text evidence="1 11">Amino-acid biosynthesis; L-histidine biosynthesis; L-histidine from 5-phospho-alpha-D-ribose 1-diphosphate: step 5/9.</text>
</comment>
<evidence type="ECO:0000256" key="6">
    <source>
        <dbReference type="ARBA" id="ARBA00023102"/>
    </source>
</evidence>
<feature type="domain" description="Glutamine amidotransferase" evidence="13">
    <location>
        <begin position="10"/>
        <end position="204"/>
    </location>
</feature>
<protein>
    <recommendedName>
        <fullName evidence="11">Imidazole glycerol phosphate synthase subunit HisH</fullName>
        <ecNumber evidence="11">4.3.2.10</ecNumber>
    </recommendedName>
    <alternativeName>
        <fullName evidence="11">IGP synthase glutaminase subunit</fullName>
        <ecNumber evidence="11">3.5.1.2</ecNumber>
    </alternativeName>
    <alternativeName>
        <fullName evidence="11">IGP synthase subunit HisH</fullName>
    </alternativeName>
    <alternativeName>
        <fullName evidence="11">ImGP synthase subunit HisH</fullName>
        <shortName evidence="11">IGPS subunit HisH</shortName>
    </alternativeName>
</protein>
<comment type="catalytic activity">
    <reaction evidence="9 11">
        <text>5-[(5-phospho-1-deoxy-D-ribulos-1-ylimino)methylamino]-1-(5-phospho-beta-D-ribosyl)imidazole-4-carboxamide + L-glutamine = D-erythro-1-(imidazol-4-yl)glycerol 3-phosphate + 5-amino-1-(5-phospho-beta-D-ribosyl)imidazole-4-carboxamide + L-glutamate + H(+)</text>
        <dbReference type="Rhea" id="RHEA:24793"/>
        <dbReference type="ChEBI" id="CHEBI:15378"/>
        <dbReference type="ChEBI" id="CHEBI:29985"/>
        <dbReference type="ChEBI" id="CHEBI:58278"/>
        <dbReference type="ChEBI" id="CHEBI:58359"/>
        <dbReference type="ChEBI" id="CHEBI:58475"/>
        <dbReference type="ChEBI" id="CHEBI:58525"/>
        <dbReference type="EC" id="4.3.2.10"/>
    </reaction>
</comment>
<dbReference type="InterPro" id="IPR017926">
    <property type="entry name" value="GATASE"/>
</dbReference>
<comment type="subunit">
    <text evidence="2 11">Heterodimer of HisH and HisF.</text>
</comment>
<dbReference type="PANTHER" id="PTHR42701">
    <property type="entry name" value="IMIDAZOLE GLYCEROL PHOSPHATE SYNTHASE SUBUNIT HISH"/>
    <property type="match status" value="1"/>
</dbReference>
<evidence type="ECO:0000256" key="11">
    <source>
        <dbReference type="HAMAP-Rule" id="MF_00278"/>
    </source>
</evidence>
<dbReference type="GO" id="GO:0004359">
    <property type="term" value="F:glutaminase activity"/>
    <property type="evidence" value="ECO:0007669"/>
    <property type="project" value="UniProtKB-EC"/>
</dbReference>
<evidence type="ECO:0000313" key="15">
    <source>
        <dbReference type="Proteomes" id="UP000578686"/>
    </source>
</evidence>
<gene>
    <name evidence="11 14" type="primary">hisH</name>
    <name evidence="14" type="ORF">HCN56_00075</name>
</gene>
<dbReference type="AlphaFoldDB" id="A0A7X6CX30"/>
<evidence type="ECO:0000256" key="8">
    <source>
        <dbReference type="ARBA" id="ARBA00025299"/>
    </source>
</evidence>
<feature type="active site" evidence="11 12">
    <location>
        <position position="192"/>
    </location>
</feature>
<dbReference type="Pfam" id="PF00117">
    <property type="entry name" value="GATase"/>
    <property type="match status" value="1"/>
</dbReference>
<keyword evidence="5 11" id="KW-0315">Glutamine amidotransferase</keyword>
<evidence type="ECO:0000256" key="7">
    <source>
        <dbReference type="ARBA" id="ARBA00023239"/>
    </source>
</evidence>
<dbReference type="Gene3D" id="3.40.50.880">
    <property type="match status" value="1"/>
</dbReference>
<dbReference type="HAMAP" id="MF_00278">
    <property type="entry name" value="HisH"/>
    <property type="match status" value="1"/>
</dbReference>
<dbReference type="CDD" id="cd01748">
    <property type="entry name" value="GATase1_IGP_Synthase"/>
    <property type="match status" value="1"/>
</dbReference>
<evidence type="ECO:0000256" key="3">
    <source>
        <dbReference type="ARBA" id="ARBA00022605"/>
    </source>
</evidence>
<dbReference type="GO" id="GO:0016829">
    <property type="term" value="F:lyase activity"/>
    <property type="evidence" value="ECO:0007669"/>
    <property type="project" value="UniProtKB-KW"/>
</dbReference>
<sequence length="216" mass="23299">MQDDRPVVGVIDYRTGNSQSVVHALNFLGVPNRLLTSPKELIGVDRIVLPGVGSAGTAMAYLSAAGWPEELRGRVVDGDTPFLGICVGLQILFEYSEEQNTDCLGWLPGSVQAFDGLNVRVPQMGWNQVRRTSGHPFLAGLPEAGHFYFYFVNSFYAVPAETGDTAATTEYGVAFTSAVARGNIMATQFHAEKSGPLGLDLLSRFATTPQEELCLP</sequence>
<evidence type="ECO:0000259" key="13">
    <source>
        <dbReference type="Pfam" id="PF00117"/>
    </source>
</evidence>
<evidence type="ECO:0000256" key="4">
    <source>
        <dbReference type="ARBA" id="ARBA00022801"/>
    </source>
</evidence>
<dbReference type="EMBL" id="JAAVJD010000001">
    <property type="protein sequence ID" value="NJQ04015.1"/>
    <property type="molecule type" value="Genomic_DNA"/>
</dbReference>
<dbReference type="Proteomes" id="UP000578686">
    <property type="component" value="Unassembled WGS sequence"/>
</dbReference>
<comment type="subcellular location">
    <subcellularLocation>
        <location evidence="11">Cytoplasm</location>
    </subcellularLocation>
</comment>
<keyword evidence="11" id="KW-0963">Cytoplasm</keyword>
<dbReference type="EC" id="4.3.2.10" evidence="11"/>
<dbReference type="GO" id="GO:0005737">
    <property type="term" value="C:cytoplasm"/>
    <property type="evidence" value="ECO:0007669"/>
    <property type="project" value="UniProtKB-SubCell"/>
</dbReference>
<keyword evidence="3 11" id="KW-0028">Amino-acid biosynthesis</keyword>
<dbReference type="NCBIfam" id="TIGR01855">
    <property type="entry name" value="IMP_synth_hisH"/>
    <property type="match status" value="1"/>
</dbReference>
<evidence type="ECO:0000313" key="14">
    <source>
        <dbReference type="EMBL" id="NJQ04015.1"/>
    </source>
</evidence>
<keyword evidence="7 11" id="KW-0456">Lyase</keyword>
<dbReference type="GO" id="GO:0000105">
    <property type="term" value="P:L-histidine biosynthetic process"/>
    <property type="evidence" value="ECO:0007669"/>
    <property type="project" value="UniProtKB-UniRule"/>
</dbReference>
<dbReference type="EC" id="3.5.1.2" evidence="11"/>
<evidence type="ECO:0000256" key="9">
    <source>
        <dbReference type="ARBA" id="ARBA00047838"/>
    </source>
</evidence>
<evidence type="ECO:0000256" key="1">
    <source>
        <dbReference type="ARBA" id="ARBA00005091"/>
    </source>
</evidence>
<dbReference type="PROSITE" id="PS51273">
    <property type="entry name" value="GATASE_TYPE_1"/>
    <property type="match status" value="1"/>
</dbReference>
<keyword evidence="4 11" id="KW-0378">Hydrolase</keyword>
<feature type="active site" evidence="11 12">
    <location>
        <position position="190"/>
    </location>
</feature>
<dbReference type="PANTHER" id="PTHR42701:SF1">
    <property type="entry name" value="IMIDAZOLE GLYCEROL PHOSPHATE SYNTHASE SUBUNIT HISH"/>
    <property type="match status" value="1"/>
</dbReference>
<dbReference type="RefSeq" id="WP_167967321.1">
    <property type="nucleotide sequence ID" value="NZ_BHZG01000009.1"/>
</dbReference>
<evidence type="ECO:0000256" key="10">
    <source>
        <dbReference type="ARBA" id="ARBA00049534"/>
    </source>
</evidence>
<evidence type="ECO:0000256" key="5">
    <source>
        <dbReference type="ARBA" id="ARBA00022962"/>
    </source>
</evidence>
<reference evidence="14 15" key="1">
    <citation type="submission" date="2020-03" db="EMBL/GenBank/DDBJ databases">
        <title>Draft genome of Streptomyces sp. ventii, isolated from the Axial Seamount in the Pacific Ocean, and resequencing of the two type strains Streptomyces lonarensis strain NCL 716 and Streptomyces bohaiensis strain 11A07.</title>
        <authorList>
            <person name="Loughran R.M."/>
            <person name="Pfannmuller K.M."/>
            <person name="Wasson B.J."/>
            <person name="Deadmond M.C."/>
            <person name="Paddock B.E."/>
            <person name="Koyack M.J."/>
            <person name="Gallegos D.A."/>
            <person name="Mitchell E.A."/>
            <person name="Ushijima B."/>
            <person name="Saw J.H."/>
            <person name="Mcphail K.L."/>
            <person name="Videau P."/>
        </authorList>
    </citation>
    <scope>NUCLEOTIDE SEQUENCE [LARGE SCALE GENOMIC DNA]</scope>
    <source>
        <strain evidence="14 15">NCL716</strain>
    </source>
</reference>
<organism evidence="14 15">
    <name type="scientific">Streptomyces lonarensis</name>
    <dbReference type="NCBI Taxonomy" id="700599"/>
    <lineage>
        <taxon>Bacteria</taxon>
        <taxon>Bacillati</taxon>
        <taxon>Actinomycetota</taxon>
        <taxon>Actinomycetes</taxon>
        <taxon>Kitasatosporales</taxon>
        <taxon>Streptomycetaceae</taxon>
        <taxon>Streptomyces</taxon>
    </lineage>
</organism>